<evidence type="ECO:0000313" key="1">
    <source>
        <dbReference type="EMBL" id="UYP46662.1"/>
    </source>
</evidence>
<sequence>MVTDKESHSMGLRLDSETYQEIETLSKKFEVNKSQIIKMAIHRFHASEMNDFSSQQVLFDKTTFRRVFEFLEPAQIESLGIQNAQNHIIKIRKRLMQKIQKSGSDGGLEIFLSKFNLILSKKHLKWIESIKWQFLTTHELLLFINHDINTNFSLFMKVLFKHILHQVFSSEIMEDKSIMAENQLELHFKLSEKKDNK</sequence>
<evidence type="ECO:0008006" key="3">
    <source>
        <dbReference type="Google" id="ProtNLM"/>
    </source>
</evidence>
<dbReference type="EMBL" id="CP104013">
    <property type="protein sequence ID" value="UYP46662.1"/>
    <property type="molecule type" value="Genomic_DNA"/>
</dbReference>
<keyword evidence="2" id="KW-1185">Reference proteome</keyword>
<proteinExistence type="predicted"/>
<organism evidence="1 2">
    <name type="scientific">Candidatus Lokiarchaeum ossiferum</name>
    <dbReference type="NCBI Taxonomy" id="2951803"/>
    <lineage>
        <taxon>Archaea</taxon>
        <taxon>Promethearchaeati</taxon>
        <taxon>Promethearchaeota</taxon>
        <taxon>Promethearchaeia</taxon>
        <taxon>Promethearchaeales</taxon>
        <taxon>Promethearchaeaceae</taxon>
        <taxon>Candidatus Lokiarchaeum</taxon>
    </lineage>
</organism>
<evidence type="ECO:0000313" key="2">
    <source>
        <dbReference type="Proteomes" id="UP001208689"/>
    </source>
</evidence>
<dbReference type="Proteomes" id="UP001208689">
    <property type="component" value="Chromosome"/>
</dbReference>
<protein>
    <recommendedName>
        <fullName evidence="3">Ribbon-helix-helix protein CopG domain-containing protein</fullName>
    </recommendedName>
</protein>
<accession>A0ABY6HUX1</accession>
<gene>
    <name evidence="1" type="ORF">NEF87_002947</name>
</gene>
<reference evidence="1" key="1">
    <citation type="submission" date="2022-09" db="EMBL/GenBank/DDBJ databases">
        <title>Actin cytoskeleton and complex cell architecture in an #Asgard archaeon.</title>
        <authorList>
            <person name="Ponce Toledo R.I."/>
            <person name="Schleper C."/>
            <person name="Rodrigues Oliveira T."/>
            <person name="Wollweber F."/>
            <person name="Xu J."/>
            <person name="Rittmann S."/>
            <person name="Klingl A."/>
            <person name="Pilhofer M."/>
        </authorList>
    </citation>
    <scope>NUCLEOTIDE SEQUENCE</scope>
    <source>
        <strain evidence="1">B-35</strain>
    </source>
</reference>
<name>A0ABY6HUX1_9ARCH</name>